<evidence type="ECO:0000313" key="2">
    <source>
        <dbReference type="Proteomes" id="UP000288168"/>
    </source>
</evidence>
<sequence>MCFKAAPATVYRKCGHKSEGVEKLYVYDPPEECLSIGPSQGLAYALDKDIVLKLPFQYEVTQDTELSHCWDLSMGSFVAMEKEVAVYEALQAEPHPNFARMLATNKTDYLFLERLEPLQTAWRRVSWKQRHIWVMELLAAVSWLEELGFVNGDLAVRNIGVDRANHLKLFDFGSAISRSHWDYANEIPRDRFNLSTCLHFLLSGVDPLADVQSRAEAVKIREMLKAGQWKSSEGASILLDMIQDGWTGKVRSITFSELSDEAVSILNVKCEGQAHNVAEGYYEELEGRCQEWLRSAKRDPLWKTSDEYVSSCREVGHEADLDNWR</sequence>
<dbReference type="Proteomes" id="UP000288168">
    <property type="component" value="Unassembled WGS sequence"/>
</dbReference>
<evidence type="ECO:0008006" key="3">
    <source>
        <dbReference type="Google" id="ProtNLM"/>
    </source>
</evidence>
<dbReference type="EMBL" id="NKCI01000507">
    <property type="protein sequence ID" value="RSL40375.1"/>
    <property type="molecule type" value="Genomic_DNA"/>
</dbReference>
<name>A0A428NHV9_9HYPO</name>
<dbReference type="AlphaFoldDB" id="A0A428NHV9"/>
<dbReference type="InterPro" id="IPR011009">
    <property type="entry name" value="Kinase-like_dom_sf"/>
</dbReference>
<keyword evidence="2" id="KW-1185">Reference proteome</keyword>
<accession>A0A428NHV9</accession>
<dbReference type="STRING" id="1325734.A0A428NHV9"/>
<evidence type="ECO:0000313" key="1">
    <source>
        <dbReference type="EMBL" id="RSL40375.1"/>
    </source>
</evidence>
<dbReference type="Gene3D" id="1.10.510.10">
    <property type="entry name" value="Transferase(Phosphotransferase) domain 1"/>
    <property type="match status" value="1"/>
</dbReference>
<organism evidence="1 2">
    <name type="scientific">Fusarium duplospermum</name>
    <dbReference type="NCBI Taxonomy" id="1325734"/>
    <lineage>
        <taxon>Eukaryota</taxon>
        <taxon>Fungi</taxon>
        <taxon>Dikarya</taxon>
        <taxon>Ascomycota</taxon>
        <taxon>Pezizomycotina</taxon>
        <taxon>Sordariomycetes</taxon>
        <taxon>Hypocreomycetidae</taxon>
        <taxon>Hypocreales</taxon>
        <taxon>Nectriaceae</taxon>
        <taxon>Fusarium</taxon>
        <taxon>Fusarium solani species complex</taxon>
    </lineage>
</organism>
<reference evidence="1 2" key="1">
    <citation type="submission" date="2017-06" db="EMBL/GenBank/DDBJ databases">
        <title>Comparative genomic analysis of Ambrosia Fusariam Clade fungi.</title>
        <authorList>
            <person name="Stajich J.E."/>
            <person name="Carrillo J."/>
            <person name="Kijimoto T."/>
            <person name="Eskalen A."/>
            <person name="O'Donnell K."/>
            <person name="Kasson M."/>
        </authorList>
    </citation>
    <scope>NUCLEOTIDE SEQUENCE [LARGE SCALE GENOMIC DNA]</scope>
    <source>
        <strain evidence="1 2">NRRL62584</strain>
    </source>
</reference>
<comment type="caution">
    <text evidence="1">The sequence shown here is derived from an EMBL/GenBank/DDBJ whole genome shotgun (WGS) entry which is preliminary data.</text>
</comment>
<gene>
    <name evidence="1" type="ORF">CEP54_016137</name>
</gene>
<protein>
    <recommendedName>
        <fullName evidence="3">Protein kinase domain-containing protein</fullName>
    </recommendedName>
</protein>
<proteinExistence type="predicted"/>
<dbReference type="SUPFAM" id="SSF56112">
    <property type="entry name" value="Protein kinase-like (PK-like)"/>
    <property type="match status" value="1"/>
</dbReference>
<dbReference type="OrthoDB" id="4062651at2759"/>